<reference evidence="1" key="1">
    <citation type="submission" date="2020-10" db="EMBL/GenBank/DDBJ databases">
        <title>Sequencing the genomes of 1000 actinobacteria strains.</title>
        <authorList>
            <person name="Klenk H.-P."/>
        </authorList>
    </citation>
    <scope>NUCLEOTIDE SEQUENCE</scope>
    <source>
        <strain evidence="1">DSM 45354</strain>
    </source>
</reference>
<dbReference type="Gene3D" id="3.40.50.1820">
    <property type="entry name" value="alpha/beta hydrolase"/>
    <property type="match status" value="1"/>
</dbReference>
<dbReference type="EMBL" id="JADBEM010000001">
    <property type="protein sequence ID" value="MBE1607691.1"/>
    <property type="molecule type" value="Genomic_DNA"/>
</dbReference>
<dbReference type="RefSeq" id="WP_202896473.1">
    <property type="nucleotide sequence ID" value="NZ_BAABJL010000207.1"/>
</dbReference>
<name>A0A927MWF4_9ACTN</name>
<dbReference type="AlphaFoldDB" id="A0A927MWF4"/>
<comment type="caution">
    <text evidence="1">The sequence shown here is derived from an EMBL/GenBank/DDBJ whole genome shotgun (WGS) entry which is preliminary data.</text>
</comment>
<sequence>MAGSNGCSTAALLASTAPDRVERLLLAWPATAGDPTMDALARRGLTDRGAPPRSVDALLSGATLRGLSDAEIARLSMPVGVLPALPANPVHQRRTVEALRDLLPHAIELPGCPEPPRRDFAPHLEIFVEAVAAFAA</sequence>
<evidence type="ECO:0000313" key="2">
    <source>
        <dbReference type="Proteomes" id="UP000638648"/>
    </source>
</evidence>
<dbReference type="InterPro" id="IPR029058">
    <property type="entry name" value="AB_hydrolase_fold"/>
</dbReference>
<organism evidence="1 2">
    <name type="scientific">Actinopolymorpha pittospori</name>
    <dbReference type="NCBI Taxonomy" id="648752"/>
    <lineage>
        <taxon>Bacteria</taxon>
        <taxon>Bacillati</taxon>
        <taxon>Actinomycetota</taxon>
        <taxon>Actinomycetes</taxon>
        <taxon>Propionibacteriales</taxon>
        <taxon>Actinopolymorphaceae</taxon>
        <taxon>Actinopolymorpha</taxon>
    </lineage>
</organism>
<evidence type="ECO:0000313" key="1">
    <source>
        <dbReference type="EMBL" id="MBE1607691.1"/>
    </source>
</evidence>
<protein>
    <submittedName>
        <fullName evidence="1">Pimeloyl-ACP methyl ester carboxylesterase</fullName>
    </submittedName>
</protein>
<accession>A0A927MWF4</accession>
<dbReference type="SUPFAM" id="SSF53474">
    <property type="entry name" value="alpha/beta-Hydrolases"/>
    <property type="match status" value="1"/>
</dbReference>
<proteinExistence type="predicted"/>
<gene>
    <name evidence="1" type="ORF">HEB94_004539</name>
</gene>
<dbReference type="Proteomes" id="UP000638648">
    <property type="component" value="Unassembled WGS sequence"/>
</dbReference>
<keyword evidence="2" id="KW-1185">Reference proteome</keyword>